<evidence type="ECO:0000256" key="1">
    <source>
        <dbReference type="SAM" id="Phobius"/>
    </source>
</evidence>
<dbReference type="AlphaFoldDB" id="A0A9W9BVU1"/>
<evidence type="ECO:0000313" key="2">
    <source>
        <dbReference type="EMBL" id="KAJ4331947.1"/>
    </source>
</evidence>
<organism evidence="2 3">
    <name type="scientific">Didymella glomerata</name>
    <dbReference type="NCBI Taxonomy" id="749621"/>
    <lineage>
        <taxon>Eukaryota</taxon>
        <taxon>Fungi</taxon>
        <taxon>Dikarya</taxon>
        <taxon>Ascomycota</taxon>
        <taxon>Pezizomycotina</taxon>
        <taxon>Dothideomycetes</taxon>
        <taxon>Pleosporomycetidae</taxon>
        <taxon>Pleosporales</taxon>
        <taxon>Pleosporineae</taxon>
        <taxon>Didymellaceae</taxon>
        <taxon>Didymella</taxon>
    </lineage>
</organism>
<feature type="transmembrane region" description="Helical" evidence="1">
    <location>
        <begin position="207"/>
        <end position="228"/>
    </location>
</feature>
<keyword evidence="3" id="KW-1185">Reference proteome</keyword>
<reference evidence="2" key="1">
    <citation type="submission" date="2022-10" db="EMBL/GenBank/DDBJ databases">
        <title>Tapping the CABI collections for fungal endophytes: first genome assemblies for Collariella, Neodidymelliopsis, Ascochyta clinopodiicola, Didymella pomorum, Didymosphaeria variabile, Neocosmospora piperis and Neocucurbitaria cava.</title>
        <authorList>
            <person name="Hill R."/>
        </authorList>
    </citation>
    <scope>NUCLEOTIDE SEQUENCE</scope>
    <source>
        <strain evidence="2">IMI 360193</strain>
    </source>
</reference>
<evidence type="ECO:0000313" key="3">
    <source>
        <dbReference type="Proteomes" id="UP001140562"/>
    </source>
</evidence>
<accession>A0A9W9BVU1</accession>
<sequence length="236" mass="27506">MLRLRYACPALDRYNTLTLHRVFPNKVEARAEYFVDLYKPLRFRTANASLIVDLVNEKQPYICPHLDLTQVLHRFMASHPVNFGGQPPSHDPVHTLAEVMVRAMEKKPWEPTPEHRHFIRPLCKIKEQSIWCGFKGNKCRTEVTLQRFRDNERWTVGWMRDLVRLKVVRKWRVDRGTRDKEWQAQNGTSAMASVVVKRKGSTSSSVCVYYATAVFIIRALGYLMYGLVSLDGNIRD</sequence>
<protein>
    <submittedName>
        <fullName evidence="2">Uncharacterized protein</fullName>
    </submittedName>
</protein>
<keyword evidence="1" id="KW-0812">Transmembrane</keyword>
<dbReference type="EMBL" id="JAPEUV010000132">
    <property type="protein sequence ID" value="KAJ4331947.1"/>
    <property type="molecule type" value="Genomic_DNA"/>
</dbReference>
<dbReference type="OrthoDB" id="3796715at2759"/>
<comment type="caution">
    <text evidence="2">The sequence shown here is derived from an EMBL/GenBank/DDBJ whole genome shotgun (WGS) entry which is preliminary data.</text>
</comment>
<gene>
    <name evidence="2" type="ORF">N0V87_008751</name>
</gene>
<keyword evidence="1" id="KW-0472">Membrane</keyword>
<keyword evidence="1" id="KW-1133">Transmembrane helix</keyword>
<dbReference type="Proteomes" id="UP001140562">
    <property type="component" value="Unassembled WGS sequence"/>
</dbReference>
<name>A0A9W9BVU1_9PLEO</name>
<proteinExistence type="predicted"/>